<evidence type="ECO:0000313" key="1">
    <source>
        <dbReference type="Proteomes" id="UP000095286"/>
    </source>
</evidence>
<organism evidence="1 2">
    <name type="scientific">Rhabditophanes sp. KR3021</name>
    <dbReference type="NCBI Taxonomy" id="114890"/>
    <lineage>
        <taxon>Eukaryota</taxon>
        <taxon>Metazoa</taxon>
        <taxon>Ecdysozoa</taxon>
        <taxon>Nematoda</taxon>
        <taxon>Chromadorea</taxon>
        <taxon>Rhabditida</taxon>
        <taxon>Tylenchina</taxon>
        <taxon>Panagrolaimomorpha</taxon>
        <taxon>Strongyloidoidea</taxon>
        <taxon>Alloionematidae</taxon>
        <taxon>Rhabditophanes</taxon>
    </lineage>
</organism>
<reference evidence="2" key="1">
    <citation type="submission" date="2016-11" db="UniProtKB">
        <authorList>
            <consortium name="WormBaseParasite"/>
        </authorList>
    </citation>
    <scope>IDENTIFICATION</scope>
    <source>
        <strain evidence="2">KR3021</strain>
    </source>
</reference>
<protein>
    <submittedName>
        <fullName evidence="2">WWE domain-containing protein</fullName>
    </submittedName>
</protein>
<dbReference type="WBParaSite" id="RSKR_0001052100.1">
    <property type="protein sequence ID" value="RSKR_0001052100.1"/>
    <property type="gene ID" value="RSKR_0001052100"/>
</dbReference>
<evidence type="ECO:0000313" key="2">
    <source>
        <dbReference type="WBParaSite" id="RSKR_0001052100.1"/>
    </source>
</evidence>
<name>A0AC35UEY7_9BILA</name>
<accession>A0AC35UEY7</accession>
<dbReference type="Proteomes" id="UP000095286">
    <property type="component" value="Unplaced"/>
</dbReference>
<proteinExistence type="predicted"/>
<sequence length="116" mass="13569">MLPYDFKVVLASSAKMGADCLSRMMSEERMKQQDEEIIVARLKEIKGESDGIPNLLDIKYGSLQIPWKYRDKNEEEDGMIYVDERIYVQRSSRQRLLKEKHSGHSGINYNIQAHYL</sequence>